<evidence type="ECO:0000313" key="2">
    <source>
        <dbReference type="EMBL" id="KAH3720403.1"/>
    </source>
</evidence>
<dbReference type="Proteomes" id="UP000828390">
    <property type="component" value="Unassembled WGS sequence"/>
</dbReference>
<proteinExistence type="predicted"/>
<protein>
    <submittedName>
        <fullName evidence="2">Uncharacterized protein</fullName>
    </submittedName>
</protein>
<comment type="caution">
    <text evidence="2">The sequence shown here is derived from an EMBL/GenBank/DDBJ whole genome shotgun (WGS) entry which is preliminary data.</text>
</comment>
<evidence type="ECO:0000313" key="3">
    <source>
        <dbReference type="Proteomes" id="UP000828390"/>
    </source>
</evidence>
<reference evidence="2" key="2">
    <citation type="submission" date="2020-11" db="EMBL/GenBank/DDBJ databases">
        <authorList>
            <person name="McCartney M.A."/>
            <person name="Auch B."/>
            <person name="Kono T."/>
            <person name="Mallez S."/>
            <person name="Becker A."/>
            <person name="Gohl D.M."/>
            <person name="Silverstein K.A.T."/>
            <person name="Koren S."/>
            <person name="Bechman K.B."/>
            <person name="Herman A."/>
            <person name="Abrahante J.E."/>
            <person name="Garbe J."/>
        </authorList>
    </citation>
    <scope>NUCLEOTIDE SEQUENCE</scope>
    <source>
        <strain evidence="2">Duluth1</strain>
        <tissue evidence="2">Whole animal</tissue>
    </source>
</reference>
<dbReference type="AlphaFoldDB" id="A0A9D4CBD9"/>
<reference evidence="2" key="1">
    <citation type="journal article" date="2019" name="bioRxiv">
        <title>The Genome of the Zebra Mussel, Dreissena polymorpha: A Resource for Invasive Species Research.</title>
        <authorList>
            <person name="McCartney M.A."/>
            <person name="Auch B."/>
            <person name="Kono T."/>
            <person name="Mallez S."/>
            <person name="Zhang Y."/>
            <person name="Obille A."/>
            <person name="Becker A."/>
            <person name="Abrahante J.E."/>
            <person name="Garbe J."/>
            <person name="Badalamenti J.P."/>
            <person name="Herman A."/>
            <person name="Mangelson H."/>
            <person name="Liachko I."/>
            <person name="Sullivan S."/>
            <person name="Sone E.D."/>
            <person name="Koren S."/>
            <person name="Silverstein K.A.T."/>
            <person name="Beckman K.B."/>
            <person name="Gohl D.M."/>
        </authorList>
    </citation>
    <scope>NUCLEOTIDE SEQUENCE</scope>
    <source>
        <strain evidence="2">Duluth1</strain>
        <tissue evidence="2">Whole animal</tissue>
    </source>
</reference>
<organism evidence="2 3">
    <name type="scientific">Dreissena polymorpha</name>
    <name type="common">Zebra mussel</name>
    <name type="synonym">Mytilus polymorpha</name>
    <dbReference type="NCBI Taxonomy" id="45954"/>
    <lineage>
        <taxon>Eukaryota</taxon>
        <taxon>Metazoa</taxon>
        <taxon>Spiralia</taxon>
        <taxon>Lophotrochozoa</taxon>
        <taxon>Mollusca</taxon>
        <taxon>Bivalvia</taxon>
        <taxon>Autobranchia</taxon>
        <taxon>Heteroconchia</taxon>
        <taxon>Euheterodonta</taxon>
        <taxon>Imparidentia</taxon>
        <taxon>Neoheterodontei</taxon>
        <taxon>Myida</taxon>
        <taxon>Dreissenoidea</taxon>
        <taxon>Dreissenidae</taxon>
        <taxon>Dreissena</taxon>
    </lineage>
</organism>
<keyword evidence="3" id="KW-1185">Reference proteome</keyword>
<name>A0A9D4CBD9_DREPO</name>
<evidence type="ECO:0000256" key="1">
    <source>
        <dbReference type="SAM" id="MobiDB-lite"/>
    </source>
</evidence>
<feature type="region of interest" description="Disordered" evidence="1">
    <location>
        <begin position="1"/>
        <end position="25"/>
    </location>
</feature>
<dbReference type="EMBL" id="JAIWYP010000013">
    <property type="protein sequence ID" value="KAH3720403.1"/>
    <property type="molecule type" value="Genomic_DNA"/>
</dbReference>
<dbReference type="InterPro" id="IPR011044">
    <property type="entry name" value="Quino_amine_DH_bsu"/>
</dbReference>
<dbReference type="SUPFAM" id="SSF50969">
    <property type="entry name" value="YVTN repeat-like/Quinoprotein amine dehydrogenase"/>
    <property type="match status" value="1"/>
</dbReference>
<sequence length="248" mass="28087">MSSRQYSPGNQTSGPTKSVQMSDPLSNSTHQLVQGYQTCAVNKPDQILTVNNSRKYRVNIKGDKYICSISSICETAFKVLLILDKENCKVKLLDQTNKVVAHCDLPNEPWSMCNIDSNLVAVTVENNHVHFIRVTKGQLIQDRILKLKIKCIGIAHQHSNLYITDGKALYHYTLDARLGRCIRLHEVIIQLAPRQIYVTNESSKQLVDRGGRQNNGVIRPIAVYYRRHTGSIVVGMFEHNDIRVFNAQ</sequence>
<accession>A0A9D4CBD9</accession>
<gene>
    <name evidence="2" type="ORF">DPMN_063302</name>
</gene>